<dbReference type="Proteomes" id="UP001139104">
    <property type="component" value="Unassembled WGS sequence"/>
</dbReference>
<sequence length="377" mass="41284">MDLPAPQIADAFQIVLEKGEIVLEFGRAEELGPSEGVVVAVSDRVRIPLEAARRLAQTLTEALKPHLQETRRVEAMGLSPADAAHAMSAGGPRAGQRPPDRSGAQAATLLGLVGDWGAPRLYERSFQASEAELRSNRFLLTVNASDIPGDKCESALAICERMAMPDRLRDEAARNFAMAKCIHFGFEGDARNIVCKLYLERAVPADEAAAAASSGEAVLLHLAFKWSLMRAEAVTTRYMWRPFLDADGVSARLKDIYSGGNAESLAIAEAFLRLAASRADARELQFLEVEETENARRSFDLNLYNAKLQVRDADALLQRVRSRFHIRPGQFQALYDQIGAMPLGHVAGGLHRDGADFFNIYYGVVALPRFNAQMSNS</sequence>
<feature type="region of interest" description="Disordered" evidence="1">
    <location>
        <begin position="83"/>
        <end position="102"/>
    </location>
</feature>
<evidence type="ECO:0000313" key="2">
    <source>
        <dbReference type="EMBL" id="MCI4682037.1"/>
    </source>
</evidence>
<proteinExistence type="predicted"/>
<keyword evidence="3" id="KW-1185">Reference proteome</keyword>
<reference evidence="2" key="1">
    <citation type="journal article" date="2022" name="ISME J.">
        <title>Identification of active gaseous-alkane degraders at natural gas seeps.</title>
        <authorList>
            <person name="Farhan Ul Haque M."/>
            <person name="Hernandez M."/>
            <person name="Crombie A.T."/>
            <person name="Murrell J.C."/>
        </authorList>
    </citation>
    <scope>NUCLEOTIDE SEQUENCE</scope>
    <source>
        <strain evidence="2">PC2</strain>
    </source>
</reference>
<organism evidence="2 3">
    <name type="scientific">Candidatus Rhodoblastus alkanivorans</name>
    <dbReference type="NCBI Taxonomy" id="2954117"/>
    <lineage>
        <taxon>Bacteria</taxon>
        <taxon>Pseudomonadati</taxon>
        <taxon>Pseudomonadota</taxon>
        <taxon>Alphaproteobacteria</taxon>
        <taxon>Hyphomicrobiales</taxon>
        <taxon>Rhodoblastaceae</taxon>
        <taxon>Rhodoblastus</taxon>
    </lineage>
</organism>
<gene>
    <name evidence="2" type="ORF">K2U94_04545</name>
</gene>
<name>A0ABS9Z4C6_9HYPH</name>
<evidence type="ECO:0000313" key="3">
    <source>
        <dbReference type="Proteomes" id="UP001139104"/>
    </source>
</evidence>
<evidence type="ECO:0000256" key="1">
    <source>
        <dbReference type="SAM" id="MobiDB-lite"/>
    </source>
</evidence>
<dbReference type="EMBL" id="JAIVFP010000001">
    <property type="protein sequence ID" value="MCI4682037.1"/>
    <property type="molecule type" value="Genomic_DNA"/>
</dbReference>
<comment type="caution">
    <text evidence="2">The sequence shown here is derived from an EMBL/GenBank/DDBJ whole genome shotgun (WGS) entry which is preliminary data.</text>
</comment>
<dbReference type="RefSeq" id="WP_243066071.1">
    <property type="nucleotide sequence ID" value="NZ_JAIVFK010000002.1"/>
</dbReference>
<accession>A0ABS9Z4C6</accession>
<protein>
    <submittedName>
        <fullName evidence="2">Uncharacterized protein</fullName>
    </submittedName>
</protein>